<dbReference type="InterPro" id="IPR049449">
    <property type="entry name" value="TesB_ACOT8-like_N"/>
</dbReference>
<evidence type="ECO:0000313" key="3">
    <source>
        <dbReference type="EMBL" id="GED99654.1"/>
    </source>
</evidence>
<sequence length="289" mass="30467">MTKLADLLHLETLSRGGDGASITYATVIDETFTIGPKVHGGSLQMVITRAARAALIDLAELDADPALIDGVTAIAVASDYLAAPDPAAIVVEVSIVKRGRTVSLARVEVTQNDRRMVTSTVTLGRLDEGAAAYRADGLLADMPVEPAVDGLSVGDSPVGEVMHLGAAADFVLDAGTFAVARGETGPPVIRGWCRPKDDDDQPDDIGLDFPVLVCDISPPVVMNLGMFGWAPTVQLTTYVRRLPAPGWLRYEASTVEVGRGMFAEDHLVVDSTGAVVAQSRQLALIPARR</sequence>
<protein>
    <recommendedName>
        <fullName evidence="5">Diacylglycerol kinase</fullName>
    </recommendedName>
</protein>
<dbReference type="RefSeq" id="WP_161893629.1">
    <property type="nucleotide sequence ID" value="NZ_BJOV01000001.1"/>
</dbReference>
<name>A0A7I9V2L5_9ACTN</name>
<dbReference type="Pfam" id="PF20789">
    <property type="entry name" value="4HBT_3C"/>
    <property type="match status" value="1"/>
</dbReference>
<dbReference type="InterPro" id="IPR049450">
    <property type="entry name" value="ACOT8-like_C"/>
</dbReference>
<keyword evidence="4" id="KW-1185">Reference proteome</keyword>
<dbReference type="Pfam" id="PF13622">
    <property type="entry name" value="4HBT_3"/>
    <property type="match status" value="1"/>
</dbReference>
<dbReference type="Gene3D" id="2.40.160.210">
    <property type="entry name" value="Acyl-CoA thioesterase, double hotdog domain"/>
    <property type="match status" value="1"/>
</dbReference>
<gene>
    <name evidence="3" type="ORF">nbrc107696_01010</name>
</gene>
<proteinExistence type="predicted"/>
<dbReference type="InterPro" id="IPR029069">
    <property type="entry name" value="HotDog_dom_sf"/>
</dbReference>
<dbReference type="EMBL" id="BJOV01000001">
    <property type="protein sequence ID" value="GED99654.1"/>
    <property type="molecule type" value="Genomic_DNA"/>
</dbReference>
<dbReference type="PANTHER" id="PTHR38110">
    <property type="entry name" value="CHROMOSOME 23, WHOLE GENOME SHOTGUN SEQUENCE"/>
    <property type="match status" value="1"/>
</dbReference>
<comment type="caution">
    <text evidence="3">The sequence shown here is derived from an EMBL/GenBank/DDBJ whole genome shotgun (WGS) entry which is preliminary data.</text>
</comment>
<dbReference type="AlphaFoldDB" id="A0A7I9V2L5"/>
<dbReference type="SUPFAM" id="SSF54637">
    <property type="entry name" value="Thioesterase/thiol ester dehydrase-isomerase"/>
    <property type="match status" value="2"/>
</dbReference>
<dbReference type="OrthoDB" id="5418286at2"/>
<dbReference type="InterPro" id="IPR052389">
    <property type="entry name" value="Sec_Metab_Biosynth-Assoc"/>
</dbReference>
<dbReference type="InterPro" id="IPR042171">
    <property type="entry name" value="Acyl-CoA_hotdog"/>
</dbReference>
<evidence type="ECO:0000259" key="1">
    <source>
        <dbReference type="Pfam" id="PF13622"/>
    </source>
</evidence>
<feature type="domain" description="Acyl-CoA thioesterase-like C-terminal" evidence="2">
    <location>
        <begin position="162"/>
        <end position="285"/>
    </location>
</feature>
<feature type="domain" description="Acyl-CoA thioesterase-like N-terminal HotDog" evidence="1">
    <location>
        <begin position="30"/>
        <end position="123"/>
    </location>
</feature>
<evidence type="ECO:0008006" key="5">
    <source>
        <dbReference type="Google" id="ProtNLM"/>
    </source>
</evidence>
<accession>A0A7I9V2L5</accession>
<evidence type="ECO:0000313" key="4">
    <source>
        <dbReference type="Proteomes" id="UP000444960"/>
    </source>
</evidence>
<reference evidence="4" key="1">
    <citation type="submission" date="2019-06" db="EMBL/GenBank/DDBJ databases">
        <title>Gordonia isolated from sludge of a wastewater treatment plant.</title>
        <authorList>
            <person name="Tamura T."/>
            <person name="Aoyama K."/>
            <person name="Kang Y."/>
            <person name="Saito S."/>
            <person name="Akiyama N."/>
            <person name="Yazawa K."/>
            <person name="Gonoi T."/>
            <person name="Mikami Y."/>
        </authorList>
    </citation>
    <scope>NUCLEOTIDE SEQUENCE [LARGE SCALE GENOMIC DNA]</scope>
    <source>
        <strain evidence="4">NBRC 107696</strain>
    </source>
</reference>
<dbReference type="PANTHER" id="PTHR38110:SF1">
    <property type="entry name" value="THIOESTERASE DOMAIN-CONTAINING PROTEIN"/>
    <property type="match status" value="1"/>
</dbReference>
<dbReference type="Proteomes" id="UP000444960">
    <property type="component" value="Unassembled WGS sequence"/>
</dbReference>
<organism evidence="3 4">
    <name type="scientific">Gordonia spumicola</name>
    <dbReference type="NCBI Taxonomy" id="589161"/>
    <lineage>
        <taxon>Bacteria</taxon>
        <taxon>Bacillati</taxon>
        <taxon>Actinomycetota</taxon>
        <taxon>Actinomycetes</taxon>
        <taxon>Mycobacteriales</taxon>
        <taxon>Gordoniaceae</taxon>
        <taxon>Gordonia</taxon>
    </lineage>
</organism>
<evidence type="ECO:0000259" key="2">
    <source>
        <dbReference type="Pfam" id="PF20789"/>
    </source>
</evidence>